<dbReference type="Pfam" id="PF11867">
    <property type="entry name" value="T1RH-like_C"/>
    <property type="match status" value="1"/>
</dbReference>
<proteinExistence type="predicted"/>
<reference evidence="2 3" key="1">
    <citation type="submission" date="2023-09" db="EMBL/GenBank/DDBJ databases">
        <title>Aquirufa genomes.</title>
        <authorList>
            <person name="Pitt A."/>
        </authorList>
    </citation>
    <scope>NUCLEOTIDE SEQUENCE [LARGE SCALE GENOMIC DNA]</scope>
    <source>
        <strain evidence="2 3">LEOWEIH-7C</strain>
    </source>
</reference>
<evidence type="ECO:0000259" key="1">
    <source>
        <dbReference type="Pfam" id="PF11867"/>
    </source>
</evidence>
<protein>
    <submittedName>
        <fullName evidence="2">DUF3387 domain-containing protein</fullName>
    </submittedName>
</protein>
<dbReference type="InterPro" id="IPR021810">
    <property type="entry name" value="T1RH-like_C"/>
</dbReference>
<name>A0ABU3TRU2_9BACT</name>
<feature type="domain" description="Type I restriction enzyme HindI endonuclease subunit-like C-terminal" evidence="1">
    <location>
        <begin position="5"/>
        <end position="36"/>
    </location>
</feature>
<comment type="caution">
    <text evidence="2">The sequence shown here is derived from an EMBL/GenBank/DDBJ whole genome shotgun (WGS) entry which is preliminary data.</text>
</comment>
<evidence type="ECO:0000313" key="2">
    <source>
        <dbReference type="EMBL" id="MDU0808577.1"/>
    </source>
</evidence>
<dbReference type="Proteomes" id="UP001249959">
    <property type="component" value="Unassembled WGS sequence"/>
</dbReference>
<dbReference type="RefSeq" id="WP_223130146.1">
    <property type="nucleotide sequence ID" value="NZ_JAVNWW010000002.1"/>
</dbReference>
<sequence>MRPIAVKKILRKHGYPPDMELKATETVIEQAKLLATDYSSN</sequence>
<keyword evidence="3" id="KW-1185">Reference proteome</keyword>
<accession>A0ABU3TRU2</accession>
<evidence type="ECO:0000313" key="3">
    <source>
        <dbReference type="Proteomes" id="UP001249959"/>
    </source>
</evidence>
<organism evidence="2 3">
    <name type="scientific">Aquirufa regiilacus</name>
    <dbReference type="NCBI Taxonomy" id="3024868"/>
    <lineage>
        <taxon>Bacteria</taxon>
        <taxon>Pseudomonadati</taxon>
        <taxon>Bacteroidota</taxon>
        <taxon>Cytophagia</taxon>
        <taxon>Cytophagales</taxon>
        <taxon>Flectobacillaceae</taxon>
        <taxon>Aquirufa</taxon>
    </lineage>
</organism>
<gene>
    <name evidence="2" type="ORF">PQG45_05970</name>
</gene>
<dbReference type="EMBL" id="JAVNWW010000002">
    <property type="protein sequence ID" value="MDU0808577.1"/>
    <property type="molecule type" value="Genomic_DNA"/>
</dbReference>